<dbReference type="PANTHER" id="PTHR34856">
    <property type="entry name" value="PROTEIN NRFD"/>
    <property type="match status" value="1"/>
</dbReference>
<feature type="transmembrane region" description="Helical" evidence="7">
    <location>
        <begin position="236"/>
        <end position="254"/>
    </location>
</feature>
<name>A0A7S7NSH0_PALFE</name>
<dbReference type="PANTHER" id="PTHR34856:SF2">
    <property type="entry name" value="PROTEIN NRFD"/>
    <property type="match status" value="1"/>
</dbReference>
<keyword evidence="6 7" id="KW-0472">Membrane</keyword>
<feature type="transmembrane region" description="Helical" evidence="7">
    <location>
        <begin position="93"/>
        <end position="115"/>
    </location>
</feature>
<dbReference type="EMBL" id="CP063849">
    <property type="protein sequence ID" value="QOY88905.1"/>
    <property type="molecule type" value="Genomic_DNA"/>
</dbReference>
<dbReference type="AlphaFoldDB" id="A0A7S7NSH0"/>
<comment type="subcellular location">
    <subcellularLocation>
        <location evidence="1">Cell membrane</location>
        <topology evidence="1">Multi-pass membrane protein</topology>
    </subcellularLocation>
</comment>
<evidence type="ECO:0000256" key="7">
    <source>
        <dbReference type="SAM" id="Phobius"/>
    </source>
</evidence>
<dbReference type="InterPro" id="IPR005614">
    <property type="entry name" value="NrfD-like"/>
</dbReference>
<feature type="transmembrane region" description="Helical" evidence="7">
    <location>
        <begin position="193"/>
        <end position="215"/>
    </location>
</feature>
<accession>A0A7S7NSH0</accession>
<evidence type="ECO:0000256" key="1">
    <source>
        <dbReference type="ARBA" id="ARBA00004651"/>
    </source>
</evidence>
<organism evidence="8 9">
    <name type="scientific">Paludibaculum fermentans</name>
    <dbReference type="NCBI Taxonomy" id="1473598"/>
    <lineage>
        <taxon>Bacteria</taxon>
        <taxon>Pseudomonadati</taxon>
        <taxon>Acidobacteriota</taxon>
        <taxon>Terriglobia</taxon>
        <taxon>Bryobacterales</taxon>
        <taxon>Bryobacteraceae</taxon>
        <taxon>Paludibaculum</taxon>
    </lineage>
</organism>
<evidence type="ECO:0000256" key="3">
    <source>
        <dbReference type="ARBA" id="ARBA00022475"/>
    </source>
</evidence>
<keyword evidence="9" id="KW-1185">Reference proteome</keyword>
<dbReference type="KEGG" id="pfer:IRI77_02785"/>
<evidence type="ECO:0000256" key="6">
    <source>
        <dbReference type="ARBA" id="ARBA00023136"/>
    </source>
</evidence>
<dbReference type="RefSeq" id="WP_194450568.1">
    <property type="nucleotide sequence ID" value="NZ_CP063849.1"/>
</dbReference>
<protein>
    <submittedName>
        <fullName evidence="8">Polysulfide reductase NrfD</fullName>
    </submittedName>
</protein>
<keyword evidence="5 7" id="KW-1133">Transmembrane helix</keyword>
<reference evidence="8 9" key="1">
    <citation type="submission" date="2020-10" db="EMBL/GenBank/DDBJ databases">
        <title>Complete genome sequence of Paludibaculum fermentans P105T, a facultatively anaerobic acidobacterium capable of dissimilatory Fe(III) reduction.</title>
        <authorList>
            <person name="Dedysh S.N."/>
            <person name="Beletsky A.V."/>
            <person name="Kulichevskaya I.S."/>
            <person name="Mardanov A.V."/>
            <person name="Ravin N.V."/>
        </authorList>
    </citation>
    <scope>NUCLEOTIDE SEQUENCE [LARGE SCALE GENOMIC DNA]</scope>
    <source>
        <strain evidence="8 9">P105</strain>
    </source>
</reference>
<keyword evidence="4 7" id="KW-0812">Transmembrane</keyword>
<sequence length="396" mass="44595">MHGVEGFMYPNEVELQWSILIVLYPFITGLVAGAFILASLERVFRVEAVKPTYRLALLTAFGFMLVAPLPLQLHLGHPERSYEMFTTPHKTSAMAMFGFVYMWYLAVVLFLEIWLDYRKDIVQLAQSATGLKRWIYRVLTLGSNNISDKALAIDERAGYIITVVGIPSAFLLHGYVGFIFGSVKANPWWSTPLMPIVFLFSAMVSGIALVMLMYMAASKMRKQSIDMRCLDTIARYLFYTFVIDFSLEMLDLIHRIYESGESFQSLDFMVHTRLFFSQVLLQIIAGTCVPLALLAANQVYRFSEATRRLMYGAAGGLTLIGIFAMRWNVVIGGQLFSKSFLGYTTYKMEFATREGLLPAVFLMILPFVIIWGLITLLPPWSATHARVVGGPHGGVS</sequence>
<dbReference type="Proteomes" id="UP000593892">
    <property type="component" value="Chromosome"/>
</dbReference>
<comment type="similarity">
    <text evidence="2">Belongs to the NrfD family.</text>
</comment>
<proteinExistence type="inferred from homology"/>
<dbReference type="InterPro" id="IPR052049">
    <property type="entry name" value="Electron_transfer_protein"/>
</dbReference>
<feature type="transmembrane region" description="Helical" evidence="7">
    <location>
        <begin position="17"/>
        <end position="40"/>
    </location>
</feature>
<feature type="transmembrane region" description="Helical" evidence="7">
    <location>
        <begin position="274"/>
        <end position="297"/>
    </location>
</feature>
<evidence type="ECO:0000313" key="9">
    <source>
        <dbReference type="Proteomes" id="UP000593892"/>
    </source>
</evidence>
<feature type="transmembrane region" description="Helical" evidence="7">
    <location>
        <begin position="157"/>
        <end position="181"/>
    </location>
</feature>
<feature type="transmembrane region" description="Helical" evidence="7">
    <location>
        <begin position="309"/>
        <end position="336"/>
    </location>
</feature>
<dbReference type="Pfam" id="PF03916">
    <property type="entry name" value="NrfD"/>
    <property type="match status" value="1"/>
</dbReference>
<feature type="transmembrane region" description="Helical" evidence="7">
    <location>
        <begin position="52"/>
        <end position="73"/>
    </location>
</feature>
<feature type="transmembrane region" description="Helical" evidence="7">
    <location>
        <begin position="356"/>
        <end position="377"/>
    </location>
</feature>
<gene>
    <name evidence="8" type="primary">nrfD</name>
    <name evidence="8" type="ORF">IRI77_02785</name>
</gene>
<dbReference type="Gene3D" id="1.20.1630.10">
    <property type="entry name" value="Formate dehydrogenase/DMSO reductase domain"/>
    <property type="match status" value="1"/>
</dbReference>
<evidence type="ECO:0000313" key="8">
    <source>
        <dbReference type="EMBL" id="QOY88905.1"/>
    </source>
</evidence>
<keyword evidence="3" id="KW-1003">Cell membrane</keyword>
<evidence type="ECO:0000256" key="4">
    <source>
        <dbReference type="ARBA" id="ARBA00022692"/>
    </source>
</evidence>
<evidence type="ECO:0000256" key="2">
    <source>
        <dbReference type="ARBA" id="ARBA00008929"/>
    </source>
</evidence>
<evidence type="ECO:0000256" key="5">
    <source>
        <dbReference type="ARBA" id="ARBA00022989"/>
    </source>
</evidence>
<dbReference type="GO" id="GO:0005886">
    <property type="term" value="C:plasma membrane"/>
    <property type="evidence" value="ECO:0007669"/>
    <property type="project" value="UniProtKB-SubCell"/>
</dbReference>